<dbReference type="OrthoDB" id="14949at2"/>
<dbReference type="EMBL" id="FZOJ01000024">
    <property type="protein sequence ID" value="SNS85473.1"/>
    <property type="molecule type" value="Genomic_DNA"/>
</dbReference>
<evidence type="ECO:0000256" key="1">
    <source>
        <dbReference type="ARBA" id="ARBA00023125"/>
    </source>
</evidence>
<dbReference type="GO" id="GO:0003677">
    <property type="term" value="F:DNA binding"/>
    <property type="evidence" value="ECO:0007669"/>
    <property type="project" value="UniProtKB-KW"/>
</dbReference>
<dbReference type="InterPro" id="IPR036286">
    <property type="entry name" value="LexA/Signal_pep-like_sf"/>
</dbReference>
<protein>
    <submittedName>
        <fullName evidence="4">Helix-turn-helix</fullName>
    </submittedName>
</protein>
<dbReference type="InterPro" id="IPR010982">
    <property type="entry name" value="Lambda_DNA-bd_dom_sf"/>
</dbReference>
<evidence type="ECO:0000313" key="5">
    <source>
        <dbReference type="Proteomes" id="UP000198304"/>
    </source>
</evidence>
<dbReference type="InterPro" id="IPR015927">
    <property type="entry name" value="Peptidase_S24_S26A/B/C"/>
</dbReference>
<evidence type="ECO:0000313" key="4">
    <source>
        <dbReference type="EMBL" id="SNS85473.1"/>
    </source>
</evidence>
<accession>A0A239HXQ6</accession>
<keyword evidence="1" id="KW-0238">DNA-binding</keyword>
<dbReference type="Pfam" id="PF00717">
    <property type="entry name" value="Peptidase_S24"/>
    <property type="match status" value="1"/>
</dbReference>
<dbReference type="CDD" id="cd00093">
    <property type="entry name" value="HTH_XRE"/>
    <property type="match status" value="1"/>
</dbReference>
<evidence type="ECO:0000256" key="2">
    <source>
        <dbReference type="SAM" id="MobiDB-lite"/>
    </source>
</evidence>
<dbReference type="Pfam" id="PF01381">
    <property type="entry name" value="HTH_3"/>
    <property type="match status" value="1"/>
</dbReference>
<feature type="region of interest" description="Disordered" evidence="2">
    <location>
        <begin position="1"/>
        <end position="21"/>
    </location>
</feature>
<dbReference type="SUPFAM" id="SSF47413">
    <property type="entry name" value="lambda repressor-like DNA-binding domains"/>
    <property type="match status" value="1"/>
</dbReference>
<dbReference type="Gene3D" id="1.10.260.40">
    <property type="entry name" value="lambda repressor-like DNA-binding domains"/>
    <property type="match status" value="1"/>
</dbReference>
<dbReference type="SMART" id="SM00530">
    <property type="entry name" value="HTH_XRE"/>
    <property type="match status" value="1"/>
</dbReference>
<name>A0A239HXQ6_9FIRM</name>
<dbReference type="Proteomes" id="UP000198304">
    <property type="component" value="Unassembled WGS sequence"/>
</dbReference>
<feature type="domain" description="HTH cro/C1-type" evidence="3">
    <location>
        <begin position="8"/>
        <end position="62"/>
    </location>
</feature>
<dbReference type="RefSeq" id="WP_089284365.1">
    <property type="nucleotide sequence ID" value="NZ_FZOJ01000024.1"/>
</dbReference>
<organism evidence="4 5">
    <name type="scientific">Anaerovirgula multivorans</name>
    <dbReference type="NCBI Taxonomy" id="312168"/>
    <lineage>
        <taxon>Bacteria</taxon>
        <taxon>Bacillati</taxon>
        <taxon>Bacillota</taxon>
        <taxon>Clostridia</taxon>
        <taxon>Peptostreptococcales</taxon>
        <taxon>Natronincolaceae</taxon>
        <taxon>Anaerovirgula</taxon>
    </lineage>
</organism>
<evidence type="ECO:0000259" key="3">
    <source>
        <dbReference type="PROSITE" id="PS50943"/>
    </source>
</evidence>
<dbReference type="PANTHER" id="PTHR46558:SF3">
    <property type="entry name" value="TRANSCRIPTIONAL REGULATOR"/>
    <property type="match status" value="1"/>
</dbReference>
<dbReference type="PANTHER" id="PTHR46558">
    <property type="entry name" value="TRACRIPTIONAL REGULATORY PROTEIN-RELATED-RELATED"/>
    <property type="match status" value="1"/>
</dbReference>
<dbReference type="InterPro" id="IPR001387">
    <property type="entry name" value="Cro/C1-type_HTH"/>
</dbReference>
<dbReference type="PROSITE" id="PS50943">
    <property type="entry name" value="HTH_CROC1"/>
    <property type="match status" value="1"/>
</dbReference>
<proteinExistence type="predicted"/>
<dbReference type="AlphaFoldDB" id="A0A239HXQ6"/>
<dbReference type="SUPFAM" id="SSF51306">
    <property type="entry name" value="LexA/Signal peptidase"/>
    <property type="match status" value="1"/>
</dbReference>
<reference evidence="4 5" key="1">
    <citation type="submission" date="2017-06" db="EMBL/GenBank/DDBJ databases">
        <authorList>
            <person name="Kim H.J."/>
            <person name="Triplett B.A."/>
        </authorList>
    </citation>
    <scope>NUCLEOTIDE SEQUENCE [LARGE SCALE GENOMIC DNA]</scope>
    <source>
        <strain evidence="4 5">SCA</strain>
    </source>
</reference>
<dbReference type="Gene3D" id="2.10.109.10">
    <property type="entry name" value="Umud Fragment, subunit A"/>
    <property type="match status" value="1"/>
</dbReference>
<gene>
    <name evidence="4" type="ORF">SAMN05446037_102426</name>
</gene>
<keyword evidence="5" id="KW-1185">Reference proteome</keyword>
<sequence>MSRVGQRIKEERTKKGMTPKQLGKKCGVAESFIMDIESGRKILNEKLLAQISKVLGVNLEETMILEASAEEKKVQESFEEKPQKFMETSSVKRREVEPLAQWEEALSNIIKQVPIYDMEMNNIKGYKSFPIIDKKVEGFNPDKLVYIHLSDDSLYQYRMKKGDRCLIYLNHEPINGTFQLVEYDNKKYLRKVKKIEGNKIQLIEGTQDGKAIIKDLKGIKILGKLIRVEIDFI</sequence>